<sequence length="210" mass="21463">MDVIEAYLDRLSRSLVGPGRCRRDLVAEARDGLVDAAEAYQRAGTPEGEARRRAVADFGSSDEIAAAFQTELALSQARRAVLLAVALLTAQPLLWQAAGALLLGSGTARWPGGYAVLDQVLSWLGTATVLAAVAALVASGAATRRWAPAALARGLGWAVLTACVVFGVLGAAMTVVAPGGLVVSVALSVGLLLVPLLVVARSARRALVAG</sequence>
<keyword evidence="3" id="KW-1185">Reference proteome</keyword>
<evidence type="ECO:0000313" key="3">
    <source>
        <dbReference type="Proteomes" id="UP000662857"/>
    </source>
</evidence>
<dbReference type="NCBIfam" id="NF038403">
    <property type="entry name" value="perm_prefix_1"/>
    <property type="match status" value="1"/>
</dbReference>
<keyword evidence="1" id="KW-0472">Membrane</keyword>
<dbReference type="InterPro" id="IPR047928">
    <property type="entry name" value="Perm_prefix_1"/>
</dbReference>
<keyword evidence="1" id="KW-0812">Transmembrane</keyword>
<feature type="transmembrane region" description="Helical" evidence="1">
    <location>
        <begin position="181"/>
        <end position="200"/>
    </location>
</feature>
<feature type="transmembrane region" description="Helical" evidence="1">
    <location>
        <begin position="80"/>
        <end position="103"/>
    </location>
</feature>
<feature type="transmembrane region" description="Helical" evidence="1">
    <location>
        <begin position="154"/>
        <end position="175"/>
    </location>
</feature>
<dbReference type="Proteomes" id="UP000662857">
    <property type="component" value="Chromosome"/>
</dbReference>
<evidence type="ECO:0000313" key="2">
    <source>
        <dbReference type="EMBL" id="QSB15770.1"/>
    </source>
</evidence>
<dbReference type="RefSeq" id="WP_239677956.1">
    <property type="nucleotide sequence ID" value="NZ_CP070499.1"/>
</dbReference>
<reference evidence="2" key="1">
    <citation type="submission" date="2021-02" db="EMBL/GenBank/DDBJ databases">
        <title>Natrosporangium hydrolyticum gen. nov., sp. nov, a haloalkaliphilic actinobacterium from a soda solonchak soil.</title>
        <authorList>
            <person name="Sorokin D.Y."/>
            <person name="Khijniak T.V."/>
            <person name="Zakharycheva A.P."/>
            <person name="Boueva O.V."/>
            <person name="Ariskina E.V."/>
            <person name="Hahnke R.L."/>
            <person name="Bunk B."/>
            <person name="Sproer C."/>
            <person name="Schumann P."/>
            <person name="Evtushenko L.I."/>
            <person name="Kublanov I.V."/>
        </authorList>
    </citation>
    <scope>NUCLEOTIDE SEQUENCE</scope>
    <source>
        <strain evidence="2">DSM 106523</strain>
    </source>
</reference>
<organism evidence="2 3">
    <name type="scientific">Natronosporangium hydrolyticum</name>
    <dbReference type="NCBI Taxonomy" id="2811111"/>
    <lineage>
        <taxon>Bacteria</taxon>
        <taxon>Bacillati</taxon>
        <taxon>Actinomycetota</taxon>
        <taxon>Actinomycetes</taxon>
        <taxon>Micromonosporales</taxon>
        <taxon>Micromonosporaceae</taxon>
        <taxon>Natronosporangium</taxon>
    </lineage>
</organism>
<dbReference type="AlphaFoldDB" id="A0A895YNR7"/>
<keyword evidence="1" id="KW-1133">Transmembrane helix</keyword>
<gene>
    <name evidence="2" type="ORF">JQS43_05370</name>
</gene>
<dbReference type="KEGG" id="nhy:JQS43_05370"/>
<feature type="transmembrane region" description="Helical" evidence="1">
    <location>
        <begin position="123"/>
        <end position="142"/>
    </location>
</feature>
<evidence type="ECO:0000256" key="1">
    <source>
        <dbReference type="SAM" id="Phobius"/>
    </source>
</evidence>
<protein>
    <submittedName>
        <fullName evidence="2">Uncharacterized protein</fullName>
    </submittedName>
</protein>
<proteinExistence type="predicted"/>
<dbReference type="EMBL" id="CP070499">
    <property type="protein sequence ID" value="QSB15770.1"/>
    <property type="molecule type" value="Genomic_DNA"/>
</dbReference>
<name>A0A895YNR7_9ACTN</name>
<accession>A0A895YNR7</accession>